<evidence type="ECO:0000313" key="2">
    <source>
        <dbReference type="EMBL" id="ARU17175.1"/>
    </source>
</evidence>
<protein>
    <recommendedName>
        <fullName evidence="1">Lysozyme inhibitor LprI-like N-terminal domain-containing protein</fullName>
    </recommendedName>
</protein>
<keyword evidence="3" id="KW-1185">Reference proteome</keyword>
<gene>
    <name evidence="2" type="ORF">A9D14_02410</name>
</gene>
<sequence>MATQAGPCADAVTQTDLNLCSMKEYEAADAELNAAWRDLRDVAKQRGMSDSLLKAQRAWIAFRDAHCETVAARYAGGSIVPLIANRCMTELTEARSAQLRELAHTN</sequence>
<evidence type="ECO:0000259" key="1">
    <source>
        <dbReference type="Pfam" id="PF07007"/>
    </source>
</evidence>
<evidence type="ECO:0000313" key="3">
    <source>
        <dbReference type="Proteomes" id="UP000195807"/>
    </source>
</evidence>
<reference evidence="2 3" key="1">
    <citation type="submission" date="2017-01" db="EMBL/GenBank/DDBJ databases">
        <title>Complete genome sequence of esterase-producing bacterium Croceicoccus marinus E4A9.</title>
        <authorList>
            <person name="Wu Y.-H."/>
            <person name="Cheng H."/>
            <person name="Xu L."/>
            <person name="Huo Y.-Y."/>
            <person name="Wang C.-S."/>
            <person name="Xu X.-W."/>
        </authorList>
    </citation>
    <scope>NUCLEOTIDE SEQUENCE [LARGE SCALE GENOMIC DNA]</scope>
    <source>
        <strain evidence="2 3">E4A9</strain>
    </source>
</reference>
<dbReference type="STRING" id="450378.GCA_001661675_00480"/>
<dbReference type="Proteomes" id="UP000195807">
    <property type="component" value="Chromosome"/>
</dbReference>
<dbReference type="KEGG" id="cman:A9D14_02410"/>
<dbReference type="AlphaFoldDB" id="A0A1Z1FEK5"/>
<dbReference type="InterPro" id="IPR009739">
    <property type="entry name" value="LprI-like_N"/>
</dbReference>
<dbReference type="Pfam" id="PF07007">
    <property type="entry name" value="LprI"/>
    <property type="match status" value="1"/>
</dbReference>
<organism evidence="2 3">
    <name type="scientific">Croceicoccus marinus</name>
    <dbReference type="NCBI Taxonomy" id="450378"/>
    <lineage>
        <taxon>Bacteria</taxon>
        <taxon>Pseudomonadati</taxon>
        <taxon>Pseudomonadota</taxon>
        <taxon>Alphaproteobacteria</taxon>
        <taxon>Sphingomonadales</taxon>
        <taxon>Erythrobacteraceae</taxon>
        <taxon>Croceicoccus</taxon>
    </lineage>
</organism>
<dbReference type="Gene3D" id="1.20.1270.180">
    <property type="match status" value="1"/>
</dbReference>
<dbReference type="PANTHER" id="PTHR39176:SF1">
    <property type="entry name" value="PERIPLASMIC PROTEIN"/>
    <property type="match status" value="1"/>
</dbReference>
<dbReference type="OrthoDB" id="7340239at2"/>
<accession>A0A1Z1FEK5</accession>
<name>A0A1Z1FEK5_9SPHN</name>
<dbReference type="EMBL" id="CP019602">
    <property type="protein sequence ID" value="ARU17175.1"/>
    <property type="molecule type" value="Genomic_DNA"/>
</dbReference>
<feature type="domain" description="Lysozyme inhibitor LprI-like N-terminal" evidence="1">
    <location>
        <begin position="8"/>
        <end position="99"/>
    </location>
</feature>
<dbReference type="PANTHER" id="PTHR39176">
    <property type="entry name" value="PERIPLASMIC PROTEIN-RELATED"/>
    <property type="match status" value="1"/>
</dbReference>
<proteinExistence type="predicted"/>